<dbReference type="SMART" id="SM00226">
    <property type="entry name" value="LMWPc"/>
    <property type="match status" value="1"/>
</dbReference>
<dbReference type="PANTHER" id="PTHR11717">
    <property type="entry name" value="LOW MOLECULAR WEIGHT PROTEIN TYROSINE PHOSPHATASE"/>
    <property type="match status" value="1"/>
</dbReference>
<reference evidence="6 7" key="1">
    <citation type="submission" date="2013-09" db="EMBL/GenBank/DDBJ databases">
        <title>Biodegradation of hydrocarbons in the deep terrestrial subsurface : characterization of a microbial consortium composed of two Desulfotomaculum species originating from a deep geological formation.</title>
        <authorList>
            <person name="Aullo T."/>
            <person name="Berlendis S."/>
            <person name="Lascourreges J.-F."/>
            <person name="Dessort D."/>
            <person name="Saint-Laurent S."/>
            <person name="Schraauwers B."/>
            <person name="Mas J."/>
            <person name="Magot M."/>
            <person name="Ranchou-Peyruse A."/>
        </authorList>
    </citation>
    <scope>NUCLEOTIDE SEQUENCE [LARGE SCALE GENOMIC DNA]</scope>
    <source>
        <strain evidence="6 7">Bs107</strain>
    </source>
</reference>
<evidence type="ECO:0000259" key="5">
    <source>
        <dbReference type="SMART" id="SM00226"/>
    </source>
</evidence>
<feature type="active site" evidence="4">
    <location>
        <position position="15"/>
    </location>
</feature>
<feature type="domain" description="Phosphotyrosine protein phosphatase I" evidence="5">
    <location>
        <begin position="3"/>
        <end position="147"/>
    </location>
</feature>
<dbReference type="GO" id="GO:0004725">
    <property type="term" value="F:protein tyrosine phosphatase activity"/>
    <property type="evidence" value="ECO:0007669"/>
    <property type="project" value="InterPro"/>
</dbReference>
<evidence type="ECO:0000313" key="6">
    <source>
        <dbReference type="EMBL" id="PHJ39873.1"/>
    </source>
</evidence>
<evidence type="ECO:0000256" key="3">
    <source>
        <dbReference type="ARBA" id="ARBA00022912"/>
    </source>
</evidence>
<evidence type="ECO:0000256" key="2">
    <source>
        <dbReference type="ARBA" id="ARBA00022801"/>
    </source>
</evidence>
<dbReference type="RefSeq" id="WP_099081906.1">
    <property type="nucleotide sequence ID" value="NZ_AWQQ01000006.1"/>
</dbReference>
<keyword evidence="3" id="KW-0904">Protein phosphatase</keyword>
<dbReference type="Gene3D" id="3.40.50.2300">
    <property type="match status" value="1"/>
</dbReference>
<dbReference type="EMBL" id="AWQQ01000006">
    <property type="protein sequence ID" value="PHJ39873.1"/>
    <property type="molecule type" value="Genomic_DNA"/>
</dbReference>
<dbReference type="InterPro" id="IPR050438">
    <property type="entry name" value="LMW_PTPase"/>
</dbReference>
<dbReference type="Proteomes" id="UP000222564">
    <property type="component" value="Unassembled WGS sequence"/>
</dbReference>
<name>A0A2C6MJV9_9FIRM</name>
<dbReference type="PANTHER" id="PTHR11717:SF31">
    <property type="entry name" value="LOW MOLECULAR WEIGHT PROTEIN-TYROSINE-PHOSPHATASE ETP-RELATED"/>
    <property type="match status" value="1"/>
</dbReference>
<keyword evidence="7" id="KW-1185">Reference proteome</keyword>
<comment type="caution">
    <text evidence="6">The sequence shown here is derived from an EMBL/GenBank/DDBJ whole genome shotgun (WGS) entry which is preliminary data.</text>
</comment>
<sequence length="155" mass="16778">MEKKVLFVCTGNTCRSSMAEALARTMALEMEIRGLRFISAGTLACPGEKATNQAVEALAMQGIELSHHRTTLLTPELVKEADLVLTMTESHRRQILNLLPDAEGKVFTLGGYAGVPGDISDPYGSSVENYCRCAGELKALIGRVLKKLNNDQAKP</sequence>
<dbReference type="InterPro" id="IPR017867">
    <property type="entry name" value="Tyr_phospatase_low_mol_wt"/>
</dbReference>
<dbReference type="OrthoDB" id="9784339at2"/>
<evidence type="ECO:0000256" key="4">
    <source>
        <dbReference type="PIRSR" id="PIRSR617867-1"/>
    </source>
</evidence>
<dbReference type="SUPFAM" id="SSF52788">
    <property type="entry name" value="Phosphotyrosine protein phosphatases I"/>
    <property type="match status" value="1"/>
</dbReference>
<proteinExistence type="inferred from homology"/>
<dbReference type="Pfam" id="PF01451">
    <property type="entry name" value="LMWPc"/>
    <property type="match status" value="1"/>
</dbReference>
<comment type="similarity">
    <text evidence="1">Belongs to the low molecular weight phosphotyrosine protein phosphatase family.</text>
</comment>
<keyword evidence="2" id="KW-0378">Hydrolase</keyword>
<accession>A0A2C6MJV9</accession>
<dbReference type="PRINTS" id="PR00719">
    <property type="entry name" value="LMWPTPASE"/>
</dbReference>
<evidence type="ECO:0000313" key="7">
    <source>
        <dbReference type="Proteomes" id="UP000222564"/>
    </source>
</evidence>
<feature type="active site" description="Proton donor" evidence="4">
    <location>
        <position position="121"/>
    </location>
</feature>
<gene>
    <name evidence="6" type="ORF">P378_00625</name>
</gene>
<feature type="active site" description="Nucleophile" evidence="4">
    <location>
        <position position="9"/>
    </location>
</feature>
<dbReference type="InterPro" id="IPR023485">
    <property type="entry name" value="Ptyr_pPase"/>
</dbReference>
<protein>
    <submittedName>
        <fullName evidence="6">Protein tyrosine phosphatase</fullName>
    </submittedName>
</protein>
<dbReference type="CDD" id="cd16344">
    <property type="entry name" value="LMWPAP"/>
    <property type="match status" value="1"/>
</dbReference>
<organism evidence="6 7">
    <name type="scientific">Desulforamulus profundi</name>
    <dbReference type="NCBI Taxonomy" id="1383067"/>
    <lineage>
        <taxon>Bacteria</taxon>
        <taxon>Bacillati</taxon>
        <taxon>Bacillota</taxon>
        <taxon>Clostridia</taxon>
        <taxon>Eubacteriales</taxon>
        <taxon>Peptococcaceae</taxon>
        <taxon>Desulforamulus</taxon>
    </lineage>
</organism>
<dbReference type="AlphaFoldDB" id="A0A2C6MJV9"/>
<dbReference type="InterPro" id="IPR036196">
    <property type="entry name" value="Ptyr_pPase_sf"/>
</dbReference>
<evidence type="ECO:0000256" key="1">
    <source>
        <dbReference type="ARBA" id="ARBA00011063"/>
    </source>
</evidence>